<feature type="transmembrane region" description="Helical" evidence="1">
    <location>
        <begin position="58"/>
        <end position="80"/>
    </location>
</feature>
<dbReference type="RefSeq" id="WP_135203093.1">
    <property type="nucleotide sequence ID" value="NZ_SPVG01000188.1"/>
</dbReference>
<dbReference type="Proteomes" id="UP000297729">
    <property type="component" value="Unassembled WGS sequence"/>
</dbReference>
<feature type="transmembrane region" description="Helical" evidence="1">
    <location>
        <begin position="92"/>
        <end position="111"/>
    </location>
</feature>
<dbReference type="OrthoDB" id="6026534at2"/>
<feature type="transmembrane region" description="Helical" evidence="1">
    <location>
        <begin position="131"/>
        <end position="150"/>
    </location>
</feature>
<sequence length="154" mass="16603">MRADQIRIVLIGGLIAGALDIIFAISFAAYNGTAPLQLLRIVASGAFGKPALHGGVPMAVFGLAAHFGLSLAWALGYFLLARLMPRLAHHPVFYGIAYGVMVFLLMRLVVLPASAFPFPVRFKPLATALDMLSHMFLFGLPIALATRRALMRGR</sequence>
<keyword evidence="1" id="KW-0472">Membrane</keyword>
<evidence type="ECO:0008006" key="4">
    <source>
        <dbReference type="Google" id="ProtNLM"/>
    </source>
</evidence>
<feature type="transmembrane region" description="Helical" evidence="1">
    <location>
        <begin position="7"/>
        <end position="30"/>
    </location>
</feature>
<keyword evidence="1" id="KW-0812">Transmembrane</keyword>
<keyword evidence="1" id="KW-1133">Transmembrane helix</keyword>
<proteinExistence type="predicted"/>
<dbReference type="EMBL" id="SPVG01000188">
    <property type="protein sequence ID" value="TFW18162.1"/>
    <property type="molecule type" value="Genomic_DNA"/>
</dbReference>
<organism evidence="2 3">
    <name type="scientific">Duganella callida</name>
    <dbReference type="NCBI Taxonomy" id="2561932"/>
    <lineage>
        <taxon>Bacteria</taxon>
        <taxon>Pseudomonadati</taxon>
        <taxon>Pseudomonadota</taxon>
        <taxon>Betaproteobacteria</taxon>
        <taxon>Burkholderiales</taxon>
        <taxon>Oxalobacteraceae</taxon>
        <taxon>Telluria group</taxon>
        <taxon>Duganella</taxon>
    </lineage>
</organism>
<keyword evidence="3" id="KW-1185">Reference proteome</keyword>
<accession>A0A4Y9S949</accession>
<protein>
    <recommendedName>
        <fullName evidence="4">DUF1440 domain-containing protein</fullName>
    </recommendedName>
</protein>
<evidence type="ECO:0000313" key="2">
    <source>
        <dbReference type="EMBL" id="TFW18162.1"/>
    </source>
</evidence>
<dbReference type="AlphaFoldDB" id="A0A4Y9S949"/>
<gene>
    <name evidence="2" type="ORF">E4L98_18865</name>
</gene>
<reference evidence="2 3" key="1">
    <citation type="submission" date="2019-03" db="EMBL/GenBank/DDBJ databases">
        <title>Draft Genome Sequence of Duganella callidus sp. nov., a Novel Duganella Species Isolated from Cultivated Soil.</title>
        <authorList>
            <person name="Raths R."/>
            <person name="Peta V."/>
            <person name="Bucking H."/>
        </authorList>
    </citation>
    <scope>NUCLEOTIDE SEQUENCE [LARGE SCALE GENOMIC DNA]</scope>
    <source>
        <strain evidence="2 3">DN04</strain>
    </source>
</reference>
<evidence type="ECO:0000256" key="1">
    <source>
        <dbReference type="SAM" id="Phobius"/>
    </source>
</evidence>
<evidence type="ECO:0000313" key="3">
    <source>
        <dbReference type="Proteomes" id="UP000297729"/>
    </source>
</evidence>
<name>A0A4Y9S949_9BURK</name>
<comment type="caution">
    <text evidence="2">The sequence shown here is derived from an EMBL/GenBank/DDBJ whole genome shotgun (WGS) entry which is preliminary data.</text>
</comment>